<evidence type="ECO:0000313" key="6">
    <source>
        <dbReference type="EMBL" id="MDF3289782.1"/>
    </source>
</evidence>
<evidence type="ECO:0000256" key="1">
    <source>
        <dbReference type="ARBA" id="ARBA00023015"/>
    </source>
</evidence>
<dbReference type="GO" id="GO:0003677">
    <property type="term" value="F:DNA binding"/>
    <property type="evidence" value="ECO:0007669"/>
    <property type="project" value="UniProtKB-KW"/>
</dbReference>
<proteinExistence type="predicted"/>
<protein>
    <submittedName>
        <fullName evidence="6">LacI family DNA-binding transcriptional regulator</fullName>
    </submittedName>
</protein>
<dbReference type="Gene3D" id="3.40.50.2300">
    <property type="match status" value="2"/>
</dbReference>
<dbReference type="Pfam" id="PF00356">
    <property type="entry name" value="LacI"/>
    <property type="match status" value="1"/>
</dbReference>
<evidence type="ECO:0000256" key="4">
    <source>
        <dbReference type="SAM" id="MobiDB-lite"/>
    </source>
</evidence>
<dbReference type="PROSITE" id="PS50932">
    <property type="entry name" value="HTH_LACI_2"/>
    <property type="match status" value="1"/>
</dbReference>
<dbReference type="Pfam" id="PF13377">
    <property type="entry name" value="Peripla_BP_3"/>
    <property type="match status" value="1"/>
</dbReference>
<evidence type="ECO:0000259" key="5">
    <source>
        <dbReference type="PROSITE" id="PS50932"/>
    </source>
</evidence>
<sequence>MTPQDHGPPNTAPRPQRLRDVARAAGVHPATASRALNPATRTQVNADTARRVLQVAKELGYRPNPVALALKTARSHTVGLVIPDLTNPYFPPIVRGIESELEPAGYHAWIVDTHNDPEREHSRVESLRERQVEGLIVATARREHPYLSALHAQGVPMVLVNRRVEDLAVPCVIPDDASGVVQAVRHLAELGHTRIAHIGGPATTSTGAMRTRAFRHAVRDLSLADDPALVTEAAEWSEEAGARAMRQLLDARARFTAVVTGNDLLALGCYDVFAERGIDCPGQVSVVGFNDMPFLARLRPALTTVRVPHHAVGAEAARMLLDGMATPARTARSLLLPVTLVVRESTAPPGRADGTAPLTA</sequence>
<gene>
    <name evidence="6" type="ORF">P3G67_11140</name>
</gene>
<dbReference type="Gene3D" id="1.10.260.40">
    <property type="entry name" value="lambda repressor-like DNA-binding domains"/>
    <property type="match status" value="1"/>
</dbReference>
<keyword evidence="2 6" id="KW-0238">DNA-binding</keyword>
<dbReference type="InterPro" id="IPR010982">
    <property type="entry name" value="Lambda_DNA-bd_dom_sf"/>
</dbReference>
<evidence type="ECO:0000256" key="2">
    <source>
        <dbReference type="ARBA" id="ARBA00023125"/>
    </source>
</evidence>
<reference evidence="6 7" key="1">
    <citation type="submission" date="2023-03" db="EMBL/GenBank/DDBJ databases">
        <title>Draft genome sequence of Streptomyces sp. RB6PN23 isolated from peat swamp forest in Thailand.</title>
        <authorList>
            <person name="Klaysubun C."/>
            <person name="Duangmal K."/>
        </authorList>
    </citation>
    <scope>NUCLEOTIDE SEQUENCE [LARGE SCALE GENOMIC DNA]</scope>
    <source>
        <strain evidence="6 7">RB6PN23</strain>
    </source>
</reference>
<dbReference type="InterPro" id="IPR046335">
    <property type="entry name" value="LacI/GalR-like_sensor"/>
</dbReference>
<comment type="caution">
    <text evidence="6">The sequence shown here is derived from an EMBL/GenBank/DDBJ whole genome shotgun (WGS) entry which is preliminary data.</text>
</comment>
<dbReference type="SMART" id="SM00354">
    <property type="entry name" value="HTH_LACI"/>
    <property type="match status" value="1"/>
</dbReference>
<dbReference type="Proteomes" id="UP001216579">
    <property type="component" value="Unassembled WGS sequence"/>
</dbReference>
<name>A0ABT5ZIW8_9ACTN</name>
<feature type="domain" description="HTH lacI-type" evidence="5">
    <location>
        <begin position="16"/>
        <end position="72"/>
    </location>
</feature>
<keyword evidence="1" id="KW-0805">Transcription regulation</keyword>
<dbReference type="SUPFAM" id="SSF47413">
    <property type="entry name" value="lambda repressor-like DNA-binding domains"/>
    <property type="match status" value="1"/>
</dbReference>
<keyword evidence="3" id="KW-0804">Transcription</keyword>
<evidence type="ECO:0000256" key="3">
    <source>
        <dbReference type="ARBA" id="ARBA00023163"/>
    </source>
</evidence>
<keyword evidence="7" id="KW-1185">Reference proteome</keyword>
<dbReference type="InterPro" id="IPR000843">
    <property type="entry name" value="HTH_LacI"/>
</dbReference>
<feature type="region of interest" description="Disordered" evidence="4">
    <location>
        <begin position="23"/>
        <end position="43"/>
    </location>
</feature>
<dbReference type="RefSeq" id="WP_276093292.1">
    <property type="nucleotide sequence ID" value="NZ_JARJBC010000005.1"/>
</dbReference>
<dbReference type="CDD" id="cd01392">
    <property type="entry name" value="HTH_LacI"/>
    <property type="match status" value="1"/>
</dbReference>
<dbReference type="CDD" id="cd06267">
    <property type="entry name" value="PBP1_LacI_sugar_binding-like"/>
    <property type="match status" value="1"/>
</dbReference>
<dbReference type="SUPFAM" id="SSF53822">
    <property type="entry name" value="Periplasmic binding protein-like I"/>
    <property type="match status" value="1"/>
</dbReference>
<dbReference type="EMBL" id="JARJBC010000005">
    <property type="protein sequence ID" value="MDF3289782.1"/>
    <property type="molecule type" value="Genomic_DNA"/>
</dbReference>
<accession>A0ABT5ZIW8</accession>
<dbReference type="PANTHER" id="PTHR30146:SF109">
    <property type="entry name" value="HTH-TYPE TRANSCRIPTIONAL REGULATOR GALS"/>
    <property type="match status" value="1"/>
</dbReference>
<dbReference type="InterPro" id="IPR028082">
    <property type="entry name" value="Peripla_BP_I"/>
</dbReference>
<dbReference type="PANTHER" id="PTHR30146">
    <property type="entry name" value="LACI-RELATED TRANSCRIPTIONAL REPRESSOR"/>
    <property type="match status" value="1"/>
</dbReference>
<evidence type="ECO:0000313" key="7">
    <source>
        <dbReference type="Proteomes" id="UP001216579"/>
    </source>
</evidence>
<organism evidence="6 7">
    <name type="scientific">Streptomyces silvisoli</name>
    <dbReference type="NCBI Taxonomy" id="3034235"/>
    <lineage>
        <taxon>Bacteria</taxon>
        <taxon>Bacillati</taxon>
        <taxon>Actinomycetota</taxon>
        <taxon>Actinomycetes</taxon>
        <taxon>Kitasatosporales</taxon>
        <taxon>Streptomycetaceae</taxon>
        <taxon>Streptomyces</taxon>
    </lineage>
</organism>